<dbReference type="EMBL" id="LJRC01000042">
    <property type="protein sequence ID" value="KPY40199.1"/>
    <property type="molecule type" value="Genomic_DNA"/>
</dbReference>
<evidence type="ECO:0000259" key="1">
    <source>
        <dbReference type="Pfam" id="PF13503"/>
    </source>
</evidence>
<dbReference type="InterPro" id="IPR025391">
    <property type="entry name" value="DUF4123"/>
</dbReference>
<dbReference type="PATRIC" id="fig|251707.3.peg.4834"/>
<dbReference type="Proteomes" id="UP000050562">
    <property type="component" value="Unassembled WGS sequence"/>
</dbReference>
<gene>
    <name evidence="2" type="ORF">ALO52_03692</name>
</gene>
<dbReference type="AlphaFoldDB" id="A0A0P9Y3Q7"/>
<dbReference type="RefSeq" id="WP_057408207.1">
    <property type="nucleotide sequence ID" value="NZ_LJRC01000042.1"/>
</dbReference>
<evidence type="ECO:0000313" key="2">
    <source>
        <dbReference type="EMBL" id="KPY40199.1"/>
    </source>
</evidence>
<evidence type="ECO:0000313" key="3">
    <source>
        <dbReference type="Proteomes" id="UP000050562"/>
    </source>
</evidence>
<feature type="domain" description="DUF4123" evidence="1">
    <location>
        <begin position="18"/>
        <end position="128"/>
    </location>
</feature>
<proteinExistence type="predicted"/>
<organism evidence="2 3">
    <name type="scientific">Pseudomonas syringae pv. primulae</name>
    <dbReference type="NCBI Taxonomy" id="251707"/>
    <lineage>
        <taxon>Bacteria</taxon>
        <taxon>Pseudomonadati</taxon>
        <taxon>Pseudomonadota</taxon>
        <taxon>Gammaproteobacteria</taxon>
        <taxon>Pseudomonadales</taxon>
        <taxon>Pseudomonadaceae</taxon>
        <taxon>Pseudomonas</taxon>
    </lineage>
</organism>
<comment type="caution">
    <text evidence="2">The sequence shown here is derived from an EMBL/GenBank/DDBJ whole genome shotgun (WGS) entry which is preliminary data.</text>
</comment>
<dbReference type="Pfam" id="PF13503">
    <property type="entry name" value="DUF4123"/>
    <property type="match status" value="1"/>
</dbReference>
<sequence>MPEFETGPHDLPWSKNAYLLLNPMSVTNLNRRIAEWELSGVRTMLFSQTRLSKSLDVSPALIQLEDPYDPMLARFLDHAREQWGLLLFSPADRKTVIDHLRWLMFVEMPTGQTCYMNLSDTSLANALFGMHPGHFDNRLFGPIDYVYAPDRMTEQWGSHERIGESMPHDPKIPYRLSAEQIDALGDVMFRLTVVNLDQHLRRFFPDYLPDVSLKTRYEQVHRLASTAYEQGFKSEADIFHYANVVLFLADQPEDAHPEIRALLRDTSELTPSQRIERAHWLVVLDARQQEGASQ</sequence>
<protein>
    <recommendedName>
        <fullName evidence="1">DUF4123 domain-containing protein</fullName>
    </recommendedName>
</protein>
<reference evidence="2 3" key="1">
    <citation type="submission" date="2015-09" db="EMBL/GenBank/DDBJ databases">
        <title>Genome announcement of multiple Pseudomonas syringae strains.</title>
        <authorList>
            <person name="Thakur S."/>
            <person name="Wang P.W."/>
            <person name="Gong Y."/>
            <person name="Weir B.S."/>
            <person name="Guttman D.S."/>
        </authorList>
    </citation>
    <scope>NUCLEOTIDE SEQUENCE [LARGE SCALE GENOMIC DNA]</scope>
    <source>
        <strain evidence="2 3">ICMP3956</strain>
    </source>
</reference>
<name>A0A0P9Y3Q7_9PSED</name>
<accession>A0A0P9Y3Q7</accession>